<comment type="caution">
    <text evidence="2">The sequence shown here is derived from an EMBL/GenBank/DDBJ whole genome shotgun (WGS) entry which is preliminary data.</text>
</comment>
<accession>A0AAE1SVC6</accession>
<dbReference type="InterPro" id="IPR006527">
    <property type="entry name" value="F-box-assoc_dom_typ1"/>
</dbReference>
<reference evidence="2" key="1">
    <citation type="submission" date="2023-12" db="EMBL/GenBank/DDBJ databases">
        <title>Genome assembly of Anisodus tanguticus.</title>
        <authorList>
            <person name="Wang Y.-J."/>
        </authorList>
    </citation>
    <scope>NUCLEOTIDE SEQUENCE</scope>
    <source>
        <strain evidence="2">KB-2021</strain>
        <tissue evidence="2">Leaf</tissue>
    </source>
</reference>
<dbReference type="Pfam" id="PF07734">
    <property type="entry name" value="FBA_1"/>
    <property type="match status" value="1"/>
</dbReference>
<feature type="domain" description="F-box associated beta-propeller type 1" evidence="1">
    <location>
        <begin position="28"/>
        <end position="91"/>
    </location>
</feature>
<organism evidence="2 3">
    <name type="scientific">Anisodus tanguticus</name>
    <dbReference type="NCBI Taxonomy" id="243964"/>
    <lineage>
        <taxon>Eukaryota</taxon>
        <taxon>Viridiplantae</taxon>
        <taxon>Streptophyta</taxon>
        <taxon>Embryophyta</taxon>
        <taxon>Tracheophyta</taxon>
        <taxon>Spermatophyta</taxon>
        <taxon>Magnoliopsida</taxon>
        <taxon>eudicotyledons</taxon>
        <taxon>Gunneridae</taxon>
        <taxon>Pentapetalae</taxon>
        <taxon>asterids</taxon>
        <taxon>lamiids</taxon>
        <taxon>Solanales</taxon>
        <taxon>Solanaceae</taxon>
        <taxon>Solanoideae</taxon>
        <taxon>Hyoscyameae</taxon>
        <taxon>Anisodus</taxon>
    </lineage>
</organism>
<evidence type="ECO:0000313" key="3">
    <source>
        <dbReference type="Proteomes" id="UP001291623"/>
    </source>
</evidence>
<keyword evidence="3" id="KW-1185">Reference proteome</keyword>
<sequence>MKSAKIQWLATRTHHNNPCIREIGKSYNDVKTYSLKSNSWRTLDDFQGEMVYSSSGKLMNGKLHWVTTADGGWDIMSIDLVDEIRRKVEQPCYGEGNSLFRLGVLEVICSYERTYERTDCG</sequence>
<name>A0AAE1SVC6_9SOLA</name>
<dbReference type="EMBL" id="JAVYJV010000002">
    <property type="protein sequence ID" value="KAK4376842.1"/>
    <property type="molecule type" value="Genomic_DNA"/>
</dbReference>
<evidence type="ECO:0000313" key="2">
    <source>
        <dbReference type="EMBL" id="KAK4376842.1"/>
    </source>
</evidence>
<dbReference type="AlphaFoldDB" id="A0AAE1SVC6"/>
<dbReference type="Proteomes" id="UP001291623">
    <property type="component" value="Unassembled WGS sequence"/>
</dbReference>
<proteinExistence type="predicted"/>
<protein>
    <recommendedName>
        <fullName evidence="1">F-box associated beta-propeller type 1 domain-containing protein</fullName>
    </recommendedName>
</protein>
<evidence type="ECO:0000259" key="1">
    <source>
        <dbReference type="Pfam" id="PF07734"/>
    </source>
</evidence>
<gene>
    <name evidence="2" type="ORF">RND71_003138</name>
</gene>